<comment type="caution">
    <text evidence="2">The sequence shown here is derived from an EMBL/GenBank/DDBJ whole genome shotgun (WGS) entry which is preliminary data.</text>
</comment>
<name>A0A370DWN4_9GAMM</name>
<dbReference type="Proteomes" id="UP000255508">
    <property type="component" value="Unassembled WGS sequence"/>
</dbReference>
<proteinExistence type="inferred from homology"/>
<reference evidence="2 3" key="1">
    <citation type="journal article" date="2018" name="ISME J.">
        <title>Endosymbiont genomes yield clues of tubeworm success.</title>
        <authorList>
            <person name="Li Y."/>
            <person name="Liles M.R."/>
            <person name="Halanych K.M."/>
        </authorList>
    </citation>
    <scope>NUCLEOTIDE SEQUENCE [LARGE SCALE GENOMIC DNA]</scope>
    <source>
        <strain evidence="2">A1422</strain>
    </source>
</reference>
<evidence type="ECO:0008006" key="4">
    <source>
        <dbReference type="Google" id="ProtNLM"/>
    </source>
</evidence>
<evidence type="ECO:0000313" key="3">
    <source>
        <dbReference type="Proteomes" id="UP000255508"/>
    </source>
</evidence>
<dbReference type="EMBL" id="QFXD01000175">
    <property type="protein sequence ID" value="RDH90186.1"/>
    <property type="molecule type" value="Genomic_DNA"/>
</dbReference>
<organism evidence="2 3">
    <name type="scientific">endosymbiont of Lamellibrachia luymesi</name>
    <dbReference type="NCBI Taxonomy" id="2200907"/>
    <lineage>
        <taxon>Bacteria</taxon>
        <taxon>Pseudomonadati</taxon>
        <taxon>Pseudomonadota</taxon>
        <taxon>Gammaproteobacteria</taxon>
        <taxon>sulfur-oxidizing symbionts</taxon>
    </lineage>
</organism>
<dbReference type="Pfam" id="PF00132">
    <property type="entry name" value="Hexapep"/>
    <property type="match status" value="1"/>
</dbReference>
<dbReference type="InterPro" id="IPR011004">
    <property type="entry name" value="Trimer_LpxA-like_sf"/>
</dbReference>
<dbReference type="InterPro" id="IPR050179">
    <property type="entry name" value="Trans_hexapeptide_repeat"/>
</dbReference>
<dbReference type="Gene3D" id="2.160.10.10">
    <property type="entry name" value="Hexapeptide repeat proteins"/>
    <property type="match status" value="1"/>
</dbReference>
<evidence type="ECO:0000256" key="1">
    <source>
        <dbReference type="ARBA" id="ARBA00007274"/>
    </source>
</evidence>
<dbReference type="PANTHER" id="PTHR43300">
    <property type="entry name" value="ACETYLTRANSFERASE"/>
    <property type="match status" value="1"/>
</dbReference>
<gene>
    <name evidence="2" type="ORF">DIZ79_09730</name>
</gene>
<comment type="similarity">
    <text evidence="1">Belongs to the transferase hexapeptide repeat family.</text>
</comment>
<dbReference type="AlphaFoldDB" id="A0A370DWN4"/>
<protein>
    <recommendedName>
        <fullName evidence="4">UDP-3-O-(3-hydroxymyristoyl)glucosamine N-acyltransferase</fullName>
    </recommendedName>
</protein>
<dbReference type="PANTHER" id="PTHR43300:SF7">
    <property type="entry name" value="UDP-N-ACETYLBACILLOSAMINE N-ACETYLTRANSFERASE"/>
    <property type="match status" value="1"/>
</dbReference>
<sequence>MAQYFPAAAQSEFAWTDFVDRHAAHFGVSRVLQADEAANQQRTGFIWSERPYTLCLAANWQYIVQALDNDNISGLITHSRFIDKLAGHEHKMVICCDEPAELFYAVHNLAIHKLFMEPVTTESSIASNAQIAPSAIIHEGVTIGERVTIHDGVIILPGTVIREGSEVHPGVTLGTTGFFSKPIFGKKTQIDHFGGVSIGSNCIIHTRSNISRSVNHDERTLIADNVHMGIGVNIAHDCKVDEDADISARVVLAGRVNVGRRCWIGAGALVSNALKIGEDAEIKIGSVVVSDVEPATVVSGNFAVDHKQRLKAYLSRR</sequence>
<dbReference type="InterPro" id="IPR001451">
    <property type="entry name" value="Hexapep"/>
</dbReference>
<dbReference type="SUPFAM" id="SSF51161">
    <property type="entry name" value="Trimeric LpxA-like enzymes"/>
    <property type="match status" value="1"/>
</dbReference>
<accession>A0A370DWN4</accession>
<evidence type="ECO:0000313" key="2">
    <source>
        <dbReference type="EMBL" id="RDH90186.1"/>
    </source>
</evidence>